<dbReference type="AlphaFoldDB" id="A0AAV2SWN4"/>
<comment type="subcellular location">
    <subcellularLocation>
        <location evidence="1">Membrane</location>
        <topology evidence="1">Single-pass type II membrane protein</topology>
    </subcellularLocation>
</comment>
<gene>
    <name evidence="7" type="ORF">CDAUBV1_LOCUS607</name>
</gene>
<evidence type="ECO:0000256" key="6">
    <source>
        <dbReference type="ARBA" id="ARBA00023136"/>
    </source>
</evidence>
<dbReference type="PANTHER" id="PTHR23033">
    <property type="entry name" value="BETA1,3-GALACTOSYLTRANSFERASE"/>
    <property type="match status" value="1"/>
</dbReference>
<evidence type="ECO:0000313" key="7">
    <source>
        <dbReference type="EMBL" id="CAL5129563.1"/>
    </source>
</evidence>
<evidence type="ECO:0000256" key="5">
    <source>
        <dbReference type="ARBA" id="ARBA00022989"/>
    </source>
</evidence>
<dbReference type="EMBL" id="CAXLJL010000002">
    <property type="protein sequence ID" value="CAL5129563.1"/>
    <property type="molecule type" value="Genomic_DNA"/>
</dbReference>
<dbReference type="Gene3D" id="3.90.550.50">
    <property type="match status" value="1"/>
</dbReference>
<comment type="similarity">
    <text evidence="2">Belongs to the glycosyltransferase 31 family. Beta3-Gal-T subfamily.</text>
</comment>
<keyword evidence="3" id="KW-0812">Transmembrane</keyword>
<keyword evidence="4" id="KW-0735">Signal-anchor</keyword>
<evidence type="ECO:0008006" key="9">
    <source>
        <dbReference type="Google" id="ProtNLM"/>
    </source>
</evidence>
<accession>A0AAV2SWN4</accession>
<keyword evidence="6" id="KW-0472">Membrane</keyword>
<evidence type="ECO:0000256" key="1">
    <source>
        <dbReference type="ARBA" id="ARBA00004606"/>
    </source>
</evidence>
<evidence type="ECO:0000256" key="3">
    <source>
        <dbReference type="ARBA" id="ARBA00022692"/>
    </source>
</evidence>
<reference evidence="7" key="1">
    <citation type="submission" date="2024-06" db="EMBL/GenBank/DDBJ databases">
        <authorList>
            <person name="Liu X."/>
            <person name="Lenzi L."/>
            <person name="Haldenby T S."/>
            <person name="Uol C."/>
        </authorList>
    </citation>
    <scope>NUCLEOTIDE SEQUENCE</scope>
</reference>
<dbReference type="InterPro" id="IPR026050">
    <property type="entry name" value="C1GALT1/C1GALT1_chp1"/>
</dbReference>
<evidence type="ECO:0000256" key="4">
    <source>
        <dbReference type="ARBA" id="ARBA00022968"/>
    </source>
</evidence>
<dbReference type="PANTHER" id="PTHR23033:SF14">
    <property type="entry name" value="GLYCOPROTEIN-N-ACETYLGALACTOSAMINE 3-BETA-GALACTOSYLTRANSFERASE 1-RELATED"/>
    <property type="match status" value="1"/>
</dbReference>
<evidence type="ECO:0000313" key="8">
    <source>
        <dbReference type="Proteomes" id="UP001497525"/>
    </source>
</evidence>
<comment type="caution">
    <text evidence="7">The sequence shown here is derived from an EMBL/GenBank/DDBJ whole genome shotgun (WGS) entry which is preliminary data.</text>
</comment>
<dbReference type="Proteomes" id="UP001497525">
    <property type="component" value="Unassembled WGS sequence"/>
</dbReference>
<organism evidence="7 8">
    <name type="scientific">Calicophoron daubneyi</name>
    <name type="common">Rumen fluke</name>
    <name type="synonym">Paramphistomum daubneyi</name>
    <dbReference type="NCBI Taxonomy" id="300641"/>
    <lineage>
        <taxon>Eukaryota</taxon>
        <taxon>Metazoa</taxon>
        <taxon>Spiralia</taxon>
        <taxon>Lophotrochozoa</taxon>
        <taxon>Platyhelminthes</taxon>
        <taxon>Trematoda</taxon>
        <taxon>Digenea</taxon>
        <taxon>Plagiorchiida</taxon>
        <taxon>Pronocephalata</taxon>
        <taxon>Paramphistomoidea</taxon>
        <taxon>Paramphistomidae</taxon>
        <taxon>Calicophoron</taxon>
    </lineage>
</organism>
<name>A0AAV2SWN4_CALDB</name>
<dbReference type="GO" id="GO:0016020">
    <property type="term" value="C:membrane"/>
    <property type="evidence" value="ECO:0007669"/>
    <property type="project" value="UniProtKB-SubCell"/>
</dbReference>
<sequence>MGRRFKPFAKQGYLSGGAGYVISRAGLQRIAEGLNTNSECGIDHHTWAEDVVLGTCAEATGVKLLDSLDEYGRERFHPFDCATMLDAAALNSTTWFTSYNYHQIKEGKECCSDYSATFHYVSPEHMYVYDFLLYHLHPYGILRDYNQLVRILKNSLSTVT</sequence>
<evidence type="ECO:0000256" key="2">
    <source>
        <dbReference type="ARBA" id="ARBA00006462"/>
    </source>
</evidence>
<proteinExistence type="inferred from homology"/>
<dbReference type="GO" id="GO:0016263">
    <property type="term" value="F:glycoprotein-N-acetylgalactosamine 3-beta-galactosyltransferase activity"/>
    <property type="evidence" value="ECO:0007669"/>
    <property type="project" value="TreeGrafter"/>
</dbReference>
<protein>
    <recommendedName>
        <fullName evidence="9">Glycoprotein-N-acetylgalactosamine 3-beta-galactosyltransferase 1</fullName>
    </recommendedName>
</protein>
<keyword evidence="5" id="KW-1133">Transmembrane helix</keyword>